<evidence type="ECO:0000313" key="1">
    <source>
        <dbReference type="EMBL" id="EKM80192.1"/>
    </source>
</evidence>
<protein>
    <submittedName>
        <fullName evidence="1">Uncharacterized protein</fullName>
    </submittedName>
</protein>
<evidence type="ECO:0000313" key="2">
    <source>
        <dbReference type="Proteomes" id="UP000008493"/>
    </source>
</evidence>
<dbReference type="GeneID" id="18832001"/>
<keyword evidence="2" id="KW-1185">Reference proteome</keyword>
<dbReference type="EMBL" id="JH971389">
    <property type="protein sequence ID" value="EKM80192.1"/>
    <property type="molecule type" value="Genomic_DNA"/>
</dbReference>
<dbReference type="AlphaFoldDB" id="K5XAW4"/>
<reference evidence="2" key="1">
    <citation type="journal article" date="2012" name="Proc. Natl. Acad. Sci. U.S.A.">
        <title>Genome sequence of the button mushroom Agaricus bisporus reveals mechanisms governing adaptation to a humic-rich ecological niche.</title>
        <authorList>
            <person name="Morin E."/>
            <person name="Kohler A."/>
            <person name="Baker A.R."/>
            <person name="Foulongne-Oriol M."/>
            <person name="Lombard V."/>
            <person name="Nagy L.G."/>
            <person name="Ohm R.A."/>
            <person name="Patyshakuliyeva A."/>
            <person name="Brun A."/>
            <person name="Aerts A.L."/>
            <person name="Bailey A.M."/>
            <person name="Billette C."/>
            <person name="Coutinho P.M."/>
            <person name="Deakin G."/>
            <person name="Doddapaneni H."/>
            <person name="Floudas D."/>
            <person name="Grimwood J."/>
            <person name="Hilden K."/>
            <person name="Kuees U."/>
            <person name="LaButti K.M."/>
            <person name="Lapidus A."/>
            <person name="Lindquist E.A."/>
            <person name="Lucas S.M."/>
            <person name="Murat C."/>
            <person name="Riley R.W."/>
            <person name="Salamov A.A."/>
            <person name="Schmutz J."/>
            <person name="Subramanian V."/>
            <person name="Woesten H.A.B."/>
            <person name="Xu J."/>
            <person name="Eastwood D.C."/>
            <person name="Foster G.D."/>
            <person name="Sonnenberg A.S."/>
            <person name="Cullen D."/>
            <person name="de Vries R.P."/>
            <person name="Lundell T."/>
            <person name="Hibbett D.S."/>
            <person name="Henrissat B."/>
            <person name="Burton K.S."/>
            <person name="Kerrigan R.W."/>
            <person name="Challen M.P."/>
            <person name="Grigoriev I.V."/>
            <person name="Martin F."/>
        </authorList>
    </citation>
    <scope>NUCLEOTIDE SEQUENCE [LARGE SCALE GENOMIC DNA]</scope>
    <source>
        <strain evidence="2">JB137-S8 / ATCC MYA-4627 / FGSC 10392</strain>
    </source>
</reference>
<name>K5XAW4_AGABU</name>
<dbReference type="InParanoid" id="K5XAW4"/>
<dbReference type="KEGG" id="abp:AGABI1DRAFT84660"/>
<dbReference type="Proteomes" id="UP000008493">
    <property type="component" value="Unassembled WGS sequence"/>
</dbReference>
<gene>
    <name evidence="1" type="ORF">AGABI1DRAFT_84660</name>
</gene>
<accession>K5XAW4</accession>
<dbReference type="HOGENOM" id="CLU_2984369_0_0_1"/>
<dbReference type="RefSeq" id="XP_007329410.1">
    <property type="nucleotide sequence ID" value="XM_007329348.1"/>
</dbReference>
<feature type="non-terminal residue" evidence="1">
    <location>
        <position position="1"/>
    </location>
</feature>
<sequence length="58" mass="6664">TGPPFPFLARHLTRHVIFSSAFMGILGNINTRWEGLAPKIFIRCCYWVFRLKENGLGI</sequence>
<organism evidence="1 2">
    <name type="scientific">Agaricus bisporus var. burnettii (strain JB137-S8 / ATCC MYA-4627 / FGSC 10392)</name>
    <name type="common">White button mushroom</name>
    <dbReference type="NCBI Taxonomy" id="597362"/>
    <lineage>
        <taxon>Eukaryota</taxon>
        <taxon>Fungi</taxon>
        <taxon>Dikarya</taxon>
        <taxon>Basidiomycota</taxon>
        <taxon>Agaricomycotina</taxon>
        <taxon>Agaricomycetes</taxon>
        <taxon>Agaricomycetidae</taxon>
        <taxon>Agaricales</taxon>
        <taxon>Agaricineae</taxon>
        <taxon>Agaricaceae</taxon>
        <taxon>Agaricus</taxon>
    </lineage>
</organism>
<proteinExistence type="predicted"/>